<keyword evidence="1" id="KW-0812">Transmembrane</keyword>
<dbReference type="SUPFAM" id="SSF111369">
    <property type="entry name" value="HlyD-like secretion proteins"/>
    <property type="match status" value="1"/>
</dbReference>
<dbReference type="GO" id="GO:0031293">
    <property type="term" value="P:membrane protein intracellular domain proteolysis"/>
    <property type="evidence" value="ECO:0007669"/>
    <property type="project" value="TreeGrafter"/>
</dbReference>
<feature type="transmembrane region" description="Helical" evidence="1">
    <location>
        <begin position="152"/>
        <end position="174"/>
    </location>
</feature>
<evidence type="ECO:0000256" key="1">
    <source>
        <dbReference type="SAM" id="Phobius"/>
    </source>
</evidence>
<dbReference type="GO" id="GO:0005737">
    <property type="term" value="C:cytoplasm"/>
    <property type="evidence" value="ECO:0007669"/>
    <property type="project" value="TreeGrafter"/>
</dbReference>
<feature type="transmembrane region" description="Helical" evidence="1">
    <location>
        <begin position="360"/>
        <end position="383"/>
    </location>
</feature>
<keyword evidence="1" id="KW-0472">Membrane</keyword>
<protein>
    <recommendedName>
        <fullName evidence="4">Peptidase M50</fullName>
    </recommendedName>
</protein>
<comment type="caution">
    <text evidence="2">The sequence shown here is derived from an EMBL/GenBank/DDBJ whole genome shotgun (WGS) entry which is preliminary data.</text>
</comment>
<feature type="transmembrane region" description="Helical" evidence="1">
    <location>
        <begin position="429"/>
        <end position="448"/>
    </location>
</feature>
<evidence type="ECO:0000313" key="3">
    <source>
        <dbReference type="Proteomes" id="UP000216020"/>
    </source>
</evidence>
<keyword evidence="1" id="KW-1133">Transmembrane helix</keyword>
<feature type="transmembrane region" description="Helical" evidence="1">
    <location>
        <begin position="257"/>
        <end position="279"/>
    </location>
</feature>
<dbReference type="GO" id="GO:0004222">
    <property type="term" value="F:metalloendopeptidase activity"/>
    <property type="evidence" value="ECO:0007669"/>
    <property type="project" value="InterPro"/>
</dbReference>
<dbReference type="GO" id="GO:0016020">
    <property type="term" value="C:membrane"/>
    <property type="evidence" value="ECO:0007669"/>
    <property type="project" value="InterPro"/>
</dbReference>
<name>A0A261S3T8_9BORD</name>
<proteinExistence type="predicted"/>
<dbReference type="Proteomes" id="UP000216020">
    <property type="component" value="Unassembled WGS sequence"/>
</dbReference>
<dbReference type="InterPro" id="IPR001193">
    <property type="entry name" value="MBTPS2"/>
</dbReference>
<dbReference type="InterPro" id="IPR041881">
    <property type="entry name" value="PqqD_sf"/>
</dbReference>
<dbReference type="AlphaFoldDB" id="A0A261S3T8"/>
<accession>A0A261S3T8</accession>
<dbReference type="RefSeq" id="WP_094856241.1">
    <property type="nucleotide sequence ID" value="NZ_NEVM01000005.1"/>
</dbReference>
<dbReference type="EMBL" id="NEVM01000005">
    <property type="protein sequence ID" value="OZI31835.1"/>
    <property type="molecule type" value="Genomic_DNA"/>
</dbReference>
<dbReference type="PANTHER" id="PTHR13325:SF3">
    <property type="entry name" value="MEMBRANE-BOUND TRANSCRIPTION FACTOR SITE-2 PROTEASE"/>
    <property type="match status" value="1"/>
</dbReference>
<feature type="transmembrane region" description="Helical" evidence="1">
    <location>
        <begin position="389"/>
        <end position="409"/>
    </location>
</feature>
<dbReference type="OrthoDB" id="9759690at2"/>
<sequence>MAVTALHSSAWHRVGNLRPRLRSHVRIHRHVYRGEIWYVMQDQSNGEFHRYTPEANLLISLMDGRRTVQQIWDIACGQLPDDAMPQDEVIRLMAQLHRADVLLTDRAPDVRDLVERRRRQRMQKIKQYVGNPSALKLPLVDPDRWLARTLPLVRWIFTWFGALLWLAVVGYGAAQGAMHWQALTHNVWDQVFSAGNVVTMVLVYPIVKAIHELGHAYAIKVRGGEVHEIGLMFLLLVPIPYVDASAAAAFPEKRHRMLVGAAGIMVELFLAGLAMAAWVQLDPGPLRSVAYTVVLICGVSTLLMNGNPLLRYDGYYVLSDAIEIPNLGQRANAYVGYLAKRYLLWLEAAEPPHAGAGEKAWFVCYAVLSFCYRLFIMSLAIFIVAKRFFFFGILLALWSLYTAIVLPLWHLVRHLCTDPQIQARPARSYLVAAVCVVAIAGLLGLAPVPASTNTEGVVWVPPTAQLRAPVSGFIRQALGEDDRVIPAGTPLVILDNDELDRRLATLAAQSDEYQARYVEAYAKNRVQADIMRHQWASLQTERRIVQGQADAQRVASAHEGRFVPAHPGDMVGRYVQRGELLGYVLTDAEYVRVVVPQSGLERIHRSNEGVSVRLAQDTGRSYGVAIAREVPAATDELPSMALSLQGGGTIGVDTRKSKDGAAKSAENLFVMDLALPPGMPRLYLGGRVYVKFEHAPRPLLQQAYDALRQVVLHQLQV</sequence>
<keyword evidence="3" id="KW-1185">Reference proteome</keyword>
<feature type="transmembrane region" description="Helical" evidence="1">
    <location>
        <begin position="285"/>
        <end position="304"/>
    </location>
</feature>
<dbReference type="Gene3D" id="1.10.10.1150">
    <property type="entry name" value="Coenzyme PQQ synthesis protein D (PqqD)"/>
    <property type="match status" value="1"/>
</dbReference>
<organism evidence="2 3">
    <name type="scientific">Bordetella genomosp. 10</name>
    <dbReference type="NCBI Taxonomy" id="1416804"/>
    <lineage>
        <taxon>Bacteria</taxon>
        <taxon>Pseudomonadati</taxon>
        <taxon>Pseudomonadota</taxon>
        <taxon>Betaproteobacteria</taxon>
        <taxon>Burkholderiales</taxon>
        <taxon>Alcaligenaceae</taxon>
        <taxon>Bordetella</taxon>
    </lineage>
</organism>
<evidence type="ECO:0008006" key="4">
    <source>
        <dbReference type="Google" id="ProtNLM"/>
    </source>
</evidence>
<reference evidence="3" key="1">
    <citation type="submission" date="2017-05" db="EMBL/GenBank/DDBJ databases">
        <title>Complete and WGS of Bordetella genogroups.</title>
        <authorList>
            <person name="Spilker T."/>
            <person name="Lipuma J."/>
        </authorList>
    </citation>
    <scope>NUCLEOTIDE SEQUENCE [LARGE SCALE GENOMIC DNA]</scope>
    <source>
        <strain evidence="3">AU16122</strain>
    </source>
</reference>
<feature type="transmembrane region" description="Helical" evidence="1">
    <location>
        <begin position="229"/>
        <end position="250"/>
    </location>
</feature>
<gene>
    <name evidence="2" type="ORF">CAL29_28650</name>
</gene>
<dbReference type="PANTHER" id="PTHR13325">
    <property type="entry name" value="PROTEASE M50 MEMBRANE-BOUND TRANSCRIPTION FACTOR SITE 2 PROTEASE"/>
    <property type="match status" value="1"/>
</dbReference>
<evidence type="ECO:0000313" key="2">
    <source>
        <dbReference type="EMBL" id="OZI31835.1"/>
    </source>
</evidence>